<gene>
    <name evidence="13" type="ORF">NLI96_g3368</name>
</gene>
<evidence type="ECO:0000256" key="12">
    <source>
        <dbReference type="SAM" id="Phobius"/>
    </source>
</evidence>
<dbReference type="PANTHER" id="PTHR43550:SF3">
    <property type="entry name" value="3-KETODIHYDROSPHINGOSINE REDUCTASE"/>
    <property type="match status" value="1"/>
</dbReference>
<dbReference type="Proteomes" id="UP001212997">
    <property type="component" value="Unassembled WGS sequence"/>
</dbReference>
<comment type="pathway">
    <text evidence="2">Lipid metabolism; sphingolipid metabolism.</text>
</comment>
<dbReference type="SUPFAM" id="SSF51735">
    <property type="entry name" value="NAD(P)-binding Rossmann-fold domains"/>
    <property type="match status" value="1"/>
</dbReference>
<dbReference type="InterPro" id="IPR045022">
    <property type="entry name" value="KDSR-like"/>
</dbReference>
<dbReference type="CDD" id="cd08939">
    <property type="entry name" value="KDSR-like_SDR_c"/>
    <property type="match status" value="1"/>
</dbReference>
<reference evidence="13" key="1">
    <citation type="submission" date="2022-07" db="EMBL/GenBank/DDBJ databases">
        <title>Genome Sequence of Physisporinus lineatus.</title>
        <authorList>
            <person name="Buettner E."/>
        </authorList>
    </citation>
    <scope>NUCLEOTIDE SEQUENCE</scope>
    <source>
        <strain evidence="13">VT162</strain>
    </source>
</reference>
<dbReference type="Pfam" id="PF00106">
    <property type="entry name" value="adh_short"/>
    <property type="match status" value="1"/>
</dbReference>
<keyword evidence="14" id="KW-1185">Reference proteome</keyword>
<dbReference type="GO" id="GO:0005789">
    <property type="term" value="C:endoplasmic reticulum membrane"/>
    <property type="evidence" value="ECO:0007669"/>
    <property type="project" value="TreeGrafter"/>
</dbReference>
<comment type="subcellular location">
    <subcellularLocation>
        <location evidence="1">Endoplasmic reticulum</location>
    </subcellularLocation>
</comment>
<evidence type="ECO:0000256" key="7">
    <source>
        <dbReference type="ARBA" id="ARBA00023002"/>
    </source>
</evidence>
<evidence type="ECO:0000256" key="6">
    <source>
        <dbReference type="ARBA" id="ARBA00022919"/>
    </source>
</evidence>
<dbReference type="PRINTS" id="PR00081">
    <property type="entry name" value="GDHRDH"/>
</dbReference>
<keyword evidence="7" id="KW-0560">Oxidoreductase</keyword>
<keyword evidence="12" id="KW-0812">Transmembrane</keyword>
<evidence type="ECO:0000313" key="14">
    <source>
        <dbReference type="Proteomes" id="UP001212997"/>
    </source>
</evidence>
<dbReference type="InterPro" id="IPR002347">
    <property type="entry name" value="SDR_fam"/>
</dbReference>
<dbReference type="InterPro" id="IPR036291">
    <property type="entry name" value="NAD(P)-bd_dom_sf"/>
</dbReference>
<dbReference type="EC" id="1.1.1.102" evidence="9"/>
<comment type="pathway">
    <text evidence="3">Sphingolipid metabolism.</text>
</comment>
<comment type="caution">
    <text evidence="13">The sequence shown here is derived from an EMBL/GenBank/DDBJ whole genome shotgun (WGS) entry which is preliminary data.</text>
</comment>
<dbReference type="GO" id="GO:0047560">
    <property type="term" value="F:3-dehydrosphinganine reductase activity"/>
    <property type="evidence" value="ECO:0007669"/>
    <property type="project" value="UniProtKB-EC"/>
</dbReference>
<organism evidence="13 14">
    <name type="scientific">Meripilus lineatus</name>
    <dbReference type="NCBI Taxonomy" id="2056292"/>
    <lineage>
        <taxon>Eukaryota</taxon>
        <taxon>Fungi</taxon>
        <taxon>Dikarya</taxon>
        <taxon>Basidiomycota</taxon>
        <taxon>Agaricomycotina</taxon>
        <taxon>Agaricomycetes</taxon>
        <taxon>Polyporales</taxon>
        <taxon>Meripilaceae</taxon>
        <taxon>Meripilus</taxon>
    </lineage>
</organism>
<proteinExistence type="predicted"/>
<dbReference type="AlphaFoldDB" id="A0AAD5VBP7"/>
<evidence type="ECO:0000256" key="2">
    <source>
        <dbReference type="ARBA" id="ARBA00004760"/>
    </source>
</evidence>
<dbReference type="GO" id="GO:0006666">
    <property type="term" value="P:3-keto-sphinganine metabolic process"/>
    <property type="evidence" value="ECO:0007669"/>
    <property type="project" value="InterPro"/>
</dbReference>
<evidence type="ECO:0000256" key="10">
    <source>
        <dbReference type="ARBA" id="ARBA00044737"/>
    </source>
</evidence>
<dbReference type="EMBL" id="JANAWD010000085">
    <property type="protein sequence ID" value="KAJ3487700.1"/>
    <property type="molecule type" value="Genomic_DNA"/>
</dbReference>
<evidence type="ECO:0000256" key="9">
    <source>
        <dbReference type="ARBA" id="ARBA00026112"/>
    </source>
</evidence>
<feature type="transmembrane region" description="Helical" evidence="12">
    <location>
        <begin position="6"/>
        <end position="23"/>
    </location>
</feature>
<keyword evidence="12" id="KW-1133">Transmembrane helix</keyword>
<keyword evidence="6" id="KW-0746">Sphingolipid metabolism</keyword>
<dbReference type="GO" id="GO:0030148">
    <property type="term" value="P:sphingolipid biosynthetic process"/>
    <property type="evidence" value="ECO:0007669"/>
    <property type="project" value="InterPro"/>
</dbReference>
<evidence type="ECO:0000256" key="1">
    <source>
        <dbReference type="ARBA" id="ARBA00004240"/>
    </source>
</evidence>
<accession>A0AAD5VBP7</accession>
<feature type="transmembrane region" description="Helical" evidence="12">
    <location>
        <begin position="169"/>
        <end position="187"/>
    </location>
</feature>
<dbReference type="FunFam" id="3.40.50.720:FF:000468">
    <property type="entry name" value="Short-chain dehydrogenase, putative"/>
    <property type="match status" value="1"/>
</dbReference>
<comment type="function">
    <text evidence="10">Catalyzes the reduction of 3'-oxosphinganine (3-ketodihydrosphingosine/KDS) to sphinganine (dihydrosphingosine/DHS), the second step of de novo sphingolipid biosynthesis.</text>
</comment>
<dbReference type="PANTHER" id="PTHR43550">
    <property type="entry name" value="3-KETODIHYDROSPHINGOSINE REDUCTASE"/>
    <property type="match status" value="1"/>
</dbReference>
<name>A0AAD5VBP7_9APHY</name>
<keyword evidence="5" id="KW-0521">NADP</keyword>
<comment type="catalytic activity">
    <reaction evidence="11">
        <text>sphinganine + NADP(+) = 3-oxosphinganine + NADPH + H(+)</text>
        <dbReference type="Rhea" id="RHEA:22640"/>
        <dbReference type="ChEBI" id="CHEBI:15378"/>
        <dbReference type="ChEBI" id="CHEBI:57783"/>
        <dbReference type="ChEBI" id="CHEBI:57817"/>
        <dbReference type="ChEBI" id="CHEBI:58299"/>
        <dbReference type="ChEBI" id="CHEBI:58349"/>
        <dbReference type="EC" id="1.1.1.102"/>
    </reaction>
    <physiologicalReaction direction="right-to-left" evidence="11">
        <dbReference type="Rhea" id="RHEA:22642"/>
    </physiologicalReaction>
</comment>
<evidence type="ECO:0000256" key="4">
    <source>
        <dbReference type="ARBA" id="ARBA00022824"/>
    </source>
</evidence>
<evidence type="ECO:0000256" key="5">
    <source>
        <dbReference type="ARBA" id="ARBA00022857"/>
    </source>
</evidence>
<evidence type="ECO:0000256" key="8">
    <source>
        <dbReference type="ARBA" id="ARBA00023098"/>
    </source>
</evidence>
<evidence type="ECO:0000256" key="3">
    <source>
        <dbReference type="ARBA" id="ARBA00004991"/>
    </source>
</evidence>
<protein>
    <recommendedName>
        <fullName evidence="9">3-dehydrosphinganine reductase</fullName>
        <ecNumber evidence="9">1.1.1.102</ecNumber>
    </recommendedName>
</protein>
<dbReference type="Gene3D" id="3.40.50.720">
    <property type="entry name" value="NAD(P)-binding Rossmann-like Domain"/>
    <property type="match status" value="1"/>
</dbReference>
<keyword evidence="4" id="KW-0256">Endoplasmic reticulum</keyword>
<sequence>MLAEVCIFAFSWVVVYTLSSMIFRPNWNPRGRHCVVTGGSTGLGLSLAVLLTKKGADVSIIARNQERLDIALRELEAARQSPQQTLRAYSFNVDTAAGATTSLEAACSAHNGRAPDAVFLVAGGARPGFFVEQTEEMLKQQFDQNYWAQAWSAWAAAKKMAREKVRGKIVFVSSFLGYMSMVGYSPYAPGKFALRGLAETLQSELAMYGIDVHICFPGTIHSPGYEEENKVKPKVTLKIEETDGGAQPDDAAKGLLKGVEKGHFHITYDFLGDVFRASSRGSSPGNNFFLDAVYCLIGYVALPIWRNSVDRTVRAHAKEHREYLKQKGFFKSNTASSSS</sequence>
<keyword evidence="12" id="KW-0472">Membrane</keyword>
<evidence type="ECO:0000313" key="13">
    <source>
        <dbReference type="EMBL" id="KAJ3487700.1"/>
    </source>
</evidence>
<keyword evidence="8" id="KW-0443">Lipid metabolism</keyword>
<evidence type="ECO:0000256" key="11">
    <source>
        <dbReference type="ARBA" id="ARBA00048930"/>
    </source>
</evidence>